<reference evidence="1 3" key="1">
    <citation type="journal article" date="2024" name="Genome Biol. Evol.">
        <title>Chromosome-level genome assembly of the viviparous eelpout Zoarces viviparus.</title>
        <authorList>
            <person name="Fuhrmann N."/>
            <person name="Brasseur M.V."/>
            <person name="Bakowski C.E."/>
            <person name="Podsiadlowski L."/>
            <person name="Prost S."/>
            <person name="Krehenwinkel H."/>
            <person name="Mayer C."/>
        </authorList>
    </citation>
    <scope>NUCLEOTIDE SEQUENCE [LARGE SCALE GENOMIC DNA]</scope>
    <source>
        <strain evidence="1">NO-MEL_2022_Ind0_liver</strain>
    </source>
</reference>
<dbReference type="Proteomes" id="UP001488805">
    <property type="component" value="Unassembled WGS sequence"/>
</dbReference>
<evidence type="ECO:0000313" key="3">
    <source>
        <dbReference type="Proteomes" id="UP001488805"/>
    </source>
</evidence>
<protein>
    <submittedName>
        <fullName evidence="1">Uncharacterized protein</fullName>
    </submittedName>
</protein>
<keyword evidence="3" id="KW-1185">Reference proteome</keyword>
<dbReference type="EMBL" id="JBCEZU010000045">
    <property type="protein sequence ID" value="KAK9535988.1"/>
    <property type="molecule type" value="Genomic_DNA"/>
</dbReference>
<name>A0AAW1FNJ3_ZOAVI</name>
<organism evidence="1 3">
    <name type="scientific">Zoarces viviparus</name>
    <name type="common">Viviparous eelpout</name>
    <name type="synonym">Blennius viviparus</name>
    <dbReference type="NCBI Taxonomy" id="48416"/>
    <lineage>
        <taxon>Eukaryota</taxon>
        <taxon>Metazoa</taxon>
        <taxon>Chordata</taxon>
        <taxon>Craniata</taxon>
        <taxon>Vertebrata</taxon>
        <taxon>Euteleostomi</taxon>
        <taxon>Actinopterygii</taxon>
        <taxon>Neopterygii</taxon>
        <taxon>Teleostei</taxon>
        <taxon>Neoteleostei</taxon>
        <taxon>Acanthomorphata</taxon>
        <taxon>Eupercaria</taxon>
        <taxon>Perciformes</taxon>
        <taxon>Cottioidei</taxon>
        <taxon>Zoarcales</taxon>
        <taxon>Zoarcidae</taxon>
        <taxon>Zoarcinae</taxon>
        <taxon>Zoarces</taxon>
    </lineage>
</organism>
<sequence>MKPGWDTWPDSSHHINLLQLVAVQKMLNYFTPQLRGQHVMLRWDNTTVEVNLNRQEAVRSPALHRAAVSVLMWTDHHLFSLIH</sequence>
<accession>A0AAW1FNJ3</accession>
<dbReference type="AlphaFoldDB" id="A0AAW1FNJ3"/>
<proteinExistence type="predicted"/>
<comment type="caution">
    <text evidence="1">The sequence shown here is derived from an EMBL/GenBank/DDBJ whole genome shotgun (WGS) entry which is preliminary data.</text>
</comment>
<evidence type="ECO:0000313" key="2">
    <source>
        <dbReference type="EMBL" id="KAK9535990.1"/>
    </source>
</evidence>
<evidence type="ECO:0000313" key="1">
    <source>
        <dbReference type="EMBL" id="KAK9535988.1"/>
    </source>
</evidence>
<dbReference type="EMBL" id="JBCEZU010000045">
    <property type="protein sequence ID" value="KAK9535990.1"/>
    <property type="molecule type" value="Genomic_DNA"/>
</dbReference>
<gene>
    <name evidence="1" type="ORF">VZT92_005813</name>
    <name evidence="2" type="ORF">VZT92_005815</name>
</gene>